<organism evidence="2">
    <name type="scientific">marine sediment metagenome</name>
    <dbReference type="NCBI Taxonomy" id="412755"/>
    <lineage>
        <taxon>unclassified sequences</taxon>
        <taxon>metagenomes</taxon>
        <taxon>ecological metagenomes</taxon>
    </lineage>
</organism>
<comment type="caution">
    <text evidence="2">The sequence shown here is derived from an EMBL/GenBank/DDBJ whole genome shotgun (WGS) entry which is preliminary data.</text>
</comment>
<dbReference type="EMBL" id="BARS01000527">
    <property type="protein sequence ID" value="GAF78686.1"/>
    <property type="molecule type" value="Genomic_DNA"/>
</dbReference>
<feature type="non-terminal residue" evidence="2">
    <location>
        <position position="1"/>
    </location>
</feature>
<dbReference type="SUPFAM" id="SSF56601">
    <property type="entry name" value="beta-lactamase/transpeptidase-like"/>
    <property type="match status" value="1"/>
</dbReference>
<proteinExistence type="predicted"/>
<evidence type="ECO:0000256" key="1">
    <source>
        <dbReference type="SAM" id="Phobius"/>
    </source>
</evidence>
<feature type="transmembrane region" description="Helical" evidence="1">
    <location>
        <begin position="30"/>
        <end position="51"/>
    </location>
</feature>
<keyword evidence="1" id="KW-0812">Transmembrane</keyword>
<evidence type="ECO:0008006" key="3">
    <source>
        <dbReference type="Google" id="ProtNLM"/>
    </source>
</evidence>
<protein>
    <recommendedName>
        <fullName evidence="3">Beta-lactamase-related domain-containing protein</fullName>
    </recommendedName>
</protein>
<name>X0SU61_9ZZZZ</name>
<accession>X0SU61</accession>
<dbReference type="Gene3D" id="3.40.710.10">
    <property type="entry name" value="DD-peptidase/beta-lactamase superfamily"/>
    <property type="match status" value="1"/>
</dbReference>
<keyword evidence="1" id="KW-1133">Transmembrane helix</keyword>
<sequence length="70" mass="8210">GYAYMWWTHQFVKSSKRINMYYAAGWGGQYIMVIPELNIVVVFTGGNYLSYRPPFEILKKYIIPAFIIHG</sequence>
<keyword evidence="1" id="KW-0472">Membrane</keyword>
<dbReference type="InterPro" id="IPR012338">
    <property type="entry name" value="Beta-lactam/transpept-like"/>
</dbReference>
<gene>
    <name evidence="2" type="ORF">S01H1_01251</name>
</gene>
<reference evidence="2" key="1">
    <citation type="journal article" date="2014" name="Front. Microbiol.">
        <title>High frequency of phylogenetically diverse reductive dehalogenase-homologous genes in deep subseafloor sedimentary metagenomes.</title>
        <authorList>
            <person name="Kawai M."/>
            <person name="Futagami T."/>
            <person name="Toyoda A."/>
            <person name="Takaki Y."/>
            <person name="Nishi S."/>
            <person name="Hori S."/>
            <person name="Arai W."/>
            <person name="Tsubouchi T."/>
            <person name="Morono Y."/>
            <person name="Uchiyama I."/>
            <person name="Ito T."/>
            <person name="Fujiyama A."/>
            <person name="Inagaki F."/>
            <person name="Takami H."/>
        </authorList>
    </citation>
    <scope>NUCLEOTIDE SEQUENCE</scope>
    <source>
        <strain evidence="2">Expedition CK06-06</strain>
    </source>
</reference>
<dbReference type="AlphaFoldDB" id="X0SU61"/>
<evidence type="ECO:0000313" key="2">
    <source>
        <dbReference type="EMBL" id="GAF78686.1"/>
    </source>
</evidence>